<evidence type="ECO:0000313" key="3">
    <source>
        <dbReference type="Proteomes" id="UP000777935"/>
    </source>
</evidence>
<organism evidence="2 3">
    <name type="scientific">Parasulfitobacter algicola</name>
    <dbReference type="NCBI Taxonomy" id="2614809"/>
    <lineage>
        <taxon>Bacteria</taxon>
        <taxon>Pseudomonadati</taxon>
        <taxon>Pseudomonadota</taxon>
        <taxon>Alphaproteobacteria</taxon>
        <taxon>Rhodobacterales</taxon>
        <taxon>Roseobacteraceae</taxon>
        <taxon>Parasulfitobacter</taxon>
    </lineage>
</organism>
<dbReference type="EMBL" id="JABUFE010000001">
    <property type="protein sequence ID" value="NSX53625.1"/>
    <property type="molecule type" value="Genomic_DNA"/>
</dbReference>
<reference evidence="2 3" key="1">
    <citation type="submission" date="2020-06" db="EMBL/GenBank/DDBJ databases">
        <title>Sulfitobacter algicola sp. nov., isolated from green algae.</title>
        <authorList>
            <person name="Wang C."/>
        </authorList>
    </citation>
    <scope>NUCLEOTIDE SEQUENCE [LARGE SCALE GENOMIC DNA]</scope>
    <source>
        <strain evidence="2 3">1151</strain>
    </source>
</reference>
<proteinExistence type="predicted"/>
<name>A0ABX2IM70_9RHOB</name>
<dbReference type="RefSeq" id="WP_174134788.1">
    <property type="nucleotide sequence ID" value="NZ_JABUFE010000001.1"/>
</dbReference>
<evidence type="ECO:0008006" key="4">
    <source>
        <dbReference type="Google" id="ProtNLM"/>
    </source>
</evidence>
<keyword evidence="1" id="KW-0732">Signal</keyword>
<gene>
    <name evidence="2" type="ORF">HRQ87_02320</name>
</gene>
<dbReference type="Proteomes" id="UP000777935">
    <property type="component" value="Unassembled WGS sequence"/>
</dbReference>
<accession>A0ABX2IM70</accession>
<keyword evidence="3" id="KW-1185">Reference proteome</keyword>
<comment type="caution">
    <text evidence="2">The sequence shown here is derived from an EMBL/GenBank/DDBJ whole genome shotgun (WGS) entry which is preliminary data.</text>
</comment>
<sequence>MRYILLCLVLIAGPLFAQDRQGRDTPGEWIITYHKSFGLWDSFCDERITGDVLEQRCYVRYVDVFSQKPDFAAQFFFLTLEGLEFGIERGTRFNEDGFKIVKDDQTIWVNTNPSCLRGKDCTFAGPAAAELLDLMRQGDALRFTFTDRNGLQQDLTWDLTAIEQILANYRAQSILRGLI</sequence>
<evidence type="ECO:0000256" key="1">
    <source>
        <dbReference type="SAM" id="SignalP"/>
    </source>
</evidence>
<feature type="chain" id="PRO_5046168465" description="Invasion associated locus B family protein" evidence="1">
    <location>
        <begin position="18"/>
        <end position="179"/>
    </location>
</feature>
<evidence type="ECO:0000313" key="2">
    <source>
        <dbReference type="EMBL" id="NSX53625.1"/>
    </source>
</evidence>
<protein>
    <recommendedName>
        <fullName evidence="4">Invasion associated locus B family protein</fullName>
    </recommendedName>
</protein>
<feature type="signal peptide" evidence="1">
    <location>
        <begin position="1"/>
        <end position="17"/>
    </location>
</feature>